<feature type="compositionally biased region" description="Polar residues" evidence="7">
    <location>
        <begin position="94"/>
        <end position="111"/>
    </location>
</feature>
<keyword evidence="4" id="KW-0238">DNA-binding</keyword>
<evidence type="ECO:0000256" key="4">
    <source>
        <dbReference type="ARBA" id="ARBA00023125"/>
    </source>
</evidence>
<dbReference type="GO" id="GO:0000978">
    <property type="term" value="F:RNA polymerase II cis-regulatory region sequence-specific DNA binding"/>
    <property type="evidence" value="ECO:0007669"/>
    <property type="project" value="TreeGrafter"/>
</dbReference>
<dbReference type="PANTHER" id="PTHR31944">
    <property type="entry name" value="HEME-RESPONSIVE ZINC FINGER TRANSCRIPTION FACTOR HAP1"/>
    <property type="match status" value="1"/>
</dbReference>
<evidence type="ECO:0000256" key="1">
    <source>
        <dbReference type="ARBA" id="ARBA00022723"/>
    </source>
</evidence>
<dbReference type="AlphaFoldDB" id="A0A5N6Z5T7"/>
<evidence type="ECO:0000256" key="6">
    <source>
        <dbReference type="ARBA" id="ARBA00023242"/>
    </source>
</evidence>
<dbReference type="Pfam" id="PF00172">
    <property type="entry name" value="Zn_clus"/>
    <property type="match status" value="1"/>
</dbReference>
<keyword evidence="3" id="KW-0805">Transcription regulation</keyword>
<dbReference type="PROSITE" id="PS50048">
    <property type="entry name" value="ZN2_CY6_FUNGAL_2"/>
    <property type="match status" value="1"/>
</dbReference>
<keyword evidence="6" id="KW-0539">Nucleus</keyword>
<keyword evidence="1" id="KW-0479">Metal-binding</keyword>
<dbReference type="SMART" id="SM00066">
    <property type="entry name" value="GAL4"/>
    <property type="match status" value="1"/>
</dbReference>
<gene>
    <name evidence="9" type="ORF">BDV28DRAFT_148725</name>
</gene>
<dbReference type="PANTHER" id="PTHR31944:SF131">
    <property type="entry name" value="HEME-RESPONSIVE ZINC FINGER TRANSCRIPTION FACTOR HAP1"/>
    <property type="match status" value="1"/>
</dbReference>
<dbReference type="GO" id="GO:0005634">
    <property type="term" value="C:nucleus"/>
    <property type="evidence" value="ECO:0007669"/>
    <property type="project" value="TreeGrafter"/>
</dbReference>
<dbReference type="GO" id="GO:0001228">
    <property type="term" value="F:DNA-binding transcription activator activity, RNA polymerase II-specific"/>
    <property type="evidence" value="ECO:0007669"/>
    <property type="project" value="TreeGrafter"/>
</dbReference>
<evidence type="ECO:0000256" key="3">
    <source>
        <dbReference type="ARBA" id="ARBA00023015"/>
    </source>
</evidence>
<evidence type="ECO:0000259" key="8">
    <source>
        <dbReference type="PROSITE" id="PS50048"/>
    </source>
</evidence>
<evidence type="ECO:0000313" key="9">
    <source>
        <dbReference type="EMBL" id="KAE8352768.1"/>
    </source>
</evidence>
<protein>
    <recommendedName>
        <fullName evidence="8">Zn(2)-C6 fungal-type domain-containing protein</fullName>
    </recommendedName>
</protein>
<reference evidence="10" key="1">
    <citation type="submission" date="2019-04" db="EMBL/GenBank/DDBJ databases">
        <title>Friends and foes A comparative genomics studyof 23 Aspergillus species from section Flavi.</title>
        <authorList>
            <consortium name="DOE Joint Genome Institute"/>
            <person name="Kjaerbolling I."/>
            <person name="Vesth T."/>
            <person name="Frisvad J.C."/>
            <person name="Nybo J.L."/>
            <person name="Theobald S."/>
            <person name="Kildgaard S."/>
            <person name="Isbrandt T."/>
            <person name="Kuo A."/>
            <person name="Sato A."/>
            <person name="Lyhne E.K."/>
            <person name="Kogle M.E."/>
            <person name="Wiebenga A."/>
            <person name="Kun R.S."/>
            <person name="Lubbers R.J."/>
            <person name="Makela M.R."/>
            <person name="Barry K."/>
            <person name="Chovatia M."/>
            <person name="Clum A."/>
            <person name="Daum C."/>
            <person name="Haridas S."/>
            <person name="He G."/>
            <person name="LaButti K."/>
            <person name="Lipzen A."/>
            <person name="Mondo S."/>
            <person name="Riley R."/>
            <person name="Salamov A."/>
            <person name="Simmons B.A."/>
            <person name="Magnuson J.K."/>
            <person name="Henrissat B."/>
            <person name="Mortensen U.H."/>
            <person name="Larsen T.O."/>
            <person name="Devries R.P."/>
            <person name="Grigoriev I.V."/>
            <person name="Machida M."/>
            <person name="Baker S.E."/>
            <person name="Andersen M.R."/>
        </authorList>
    </citation>
    <scope>NUCLEOTIDE SEQUENCE [LARGE SCALE GENOMIC DNA]</scope>
    <source>
        <strain evidence="10">CBS 553.77</strain>
    </source>
</reference>
<organism evidence="9 10">
    <name type="scientific">Aspergillus coremiiformis</name>
    <dbReference type="NCBI Taxonomy" id="138285"/>
    <lineage>
        <taxon>Eukaryota</taxon>
        <taxon>Fungi</taxon>
        <taxon>Dikarya</taxon>
        <taxon>Ascomycota</taxon>
        <taxon>Pezizomycotina</taxon>
        <taxon>Eurotiomycetes</taxon>
        <taxon>Eurotiomycetidae</taxon>
        <taxon>Eurotiales</taxon>
        <taxon>Aspergillaceae</taxon>
        <taxon>Aspergillus</taxon>
        <taxon>Aspergillus subgen. Circumdati</taxon>
    </lineage>
</organism>
<accession>A0A5N6Z5T7</accession>
<evidence type="ECO:0000256" key="2">
    <source>
        <dbReference type="ARBA" id="ARBA00022833"/>
    </source>
</evidence>
<dbReference type="InterPro" id="IPR007219">
    <property type="entry name" value="XnlR_reg_dom"/>
</dbReference>
<proteinExistence type="predicted"/>
<dbReference type="SUPFAM" id="SSF57701">
    <property type="entry name" value="Zn2/Cys6 DNA-binding domain"/>
    <property type="match status" value="1"/>
</dbReference>
<dbReference type="InterPro" id="IPR036864">
    <property type="entry name" value="Zn2-C6_fun-type_DNA-bd_sf"/>
</dbReference>
<keyword evidence="10" id="KW-1185">Reference proteome</keyword>
<dbReference type="SMART" id="SM00906">
    <property type="entry name" value="Fungal_trans"/>
    <property type="match status" value="1"/>
</dbReference>
<feature type="region of interest" description="Disordered" evidence="7">
    <location>
        <begin position="94"/>
        <end position="113"/>
    </location>
</feature>
<evidence type="ECO:0000313" key="10">
    <source>
        <dbReference type="Proteomes" id="UP000327118"/>
    </source>
</evidence>
<feature type="domain" description="Zn(2)-C6 fungal-type" evidence="8">
    <location>
        <begin position="22"/>
        <end position="53"/>
    </location>
</feature>
<evidence type="ECO:0000256" key="7">
    <source>
        <dbReference type="SAM" id="MobiDB-lite"/>
    </source>
</evidence>
<sequence length="696" mass="79049">MSNSMQPQGVHKTGRRNRVPLSCDPCRVRKLKCNREKPCQNCIARDEKIKCKYKGSSVRAQPISHHEEPGDSMQQRIDHLEGLVKRLIAQHQGTPLANASRSQDSSKSGLSCVTADAPDTSDMAGVTLIDDVHSVYKGTEDWFDVLQEINNLKRVWSQTQDGQPDYSNIQPTLPNTVDGSSLLFGHVNSIDKLEILATLPPKPEIDRLIIRFFDRESFPIRLPRKLRQIFLSTDYKLTMVPAILHEPTFMREYTEHWRDPSRTNVIWLGLLFSILGITMLSYHQFGEPPEYDGISESLFQLYRLRTAQCLIQGDIAKCLPYTLETLRFNATAELNRKDDNSRGLWIMTGVIVRAAVNMGYHREPSSSISVLQAEYRRRVWYSVIGMDDVASFLAGFPRMLPAIYTDTKEPRNLHDWELSEDITILPTSRPPTESTPVSYLIVKGRLFRALGRVTDLRNNPSQGTYDTVVDIDKHLYEAYQGIPQHMKIYGRPEQFSNLQLVSMYHYGMCILHRKYIAKARLDPRYNISRDRCISSALALLDCQQFLKPAWYKSSQIRKMSNLAAMLLFLDLEHGRRDCNSNTCSNSGDLLQALEKSCALWGKAKGTCNEAQNIYQILTSMLSSFQNVSETSSSRTQSPGSLFEFAGLSPQFQPFPDSLSGENALFATSNDMDIDWVAWDALIERASFQAQTEKVDG</sequence>
<dbReference type="InterPro" id="IPR051430">
    <property type="entry name" value="Fungal_TF_Env_Response"/>
</dbReference>
<keyword evidence="2" id="KW-0862">Zinc</keyword>
<keyword evidence="5" id="KW-0804">Transcription</keyword>
<dbReference type="GO" id="GO:0006351">
    <property type="term" value="P:DNA-templated transcription"/>
    <property type="evidence" value="ECO:0007669"/>
    <property type="project" value="InterPro"/>
</dbReference>
<name>A0A5N6Z5T7_9EURO</name>
<evidence type="ECO:0000256" key="5">
    <source>
        <dbReference type="ARBA" id="ARBA00023163"/>
    </source>
</evidence>
<dbReference type="Proteomes" id="UP000327118">
    <property type="component" value="Unassembled WGS sequence"/>
</dbReference>
<dbReference type="OrthoDB" id="762982at2759"/>
<dbReference type="PROSITE" id="PS00463">
    <property type="entry name" value="ZN2_CY6_FUNGAL_1"/>
    <property type="match status" value="1"/>
</dbReference>
<dbReference type="Pfam" id="PF04082">
    <property type="entry name" value="Fungal_trans"/>
    <property type="match status" value="1"/>
</dbReference>
<dbReference type="InterPro" id="IPR001138">
    <property type="entry name" value="Zn2Cys6_DnaBD"/>
</dbReference>
<dbReference type="CDD" id="cd12148">
    <property type="entry name" value="fungal_TF_MHR"/>
    <property type="match status" value="1"/>
</dbReference>
<dbReference type="GO" id="GO:0008270">
    <property type="term" value="F:zinc ion binding"/>
    <property type="evidence" value="ECO:0007669"/>
    <property type="project" value="InterPro"/>
</dbReference>
<dbReference type="EMBL" id="ML739119">
    <property type="protein sequence ID" value="KAE8352768.1"/>
    <property type="molecule type" value="Genomic_DNA"/>
</dbReference>
<dbReference type="Gene3D" id="4.10.240.10">
    <property type="entry name" value="Zn(2)-C6 fungal-type DNA-binding domain"/>
    <property type="match status" value="1"/>
</dbReference>
<dbReference type="CDD" id="cd00067">
    <property type="entry name" value="GAL4"/>
    <property type="match status" value="1"/>
</dbReference>